<organism evidence="10 11">
    <name type="scientific">Erinaceus europaeus</name>
    <name type="common">Western European hedgehog</name>
    <dbReference type="NCBI Taxonomy" id="9365"/>
    <lineage>
        <taxon>Eukaryota</taxon>
        <taxon>Metazoa</taxon>
        <taxon>Chordata</taxon>
        <taxon>Craniata</taxon>
        <taxon>Vertebrata</taxon>
        <taxon>Euteleostomi</taxon>
        <taxon>Mammalia</taxon>
        <taxon>Eutheria</taxon>
        <taxon>Laurasiatheria</taxon>
        <taxon>Eulipotyphla</taxon>
        <taxon>Erinaceidae</taxon>
        <taxon>Erinaceinae</taxon>
        <taxon>Erinaceus</taxon>
    </lineage>
</organism>
<feature type="domain" description="Beta/gamma crystallin 'Greek key'" evidence="9">
    <location>
        <begin position="138"/>
        <end position="182"/>
    </location>
</feature>
<evidence type="ECO:0000256" key="8">
    <source>
        <dbReference type="SAM" id="MobiDB-lite"/>
    </source>
</evidence>
<comment type="subunit">
    <text evidence="6">Homo/heterodimer, or complexes of higher-order. The structure of beta-crystallin oligomers seems to be stabilized through interactions between the N-terminal arms.</text>
</comment>
<name>A0ABM3XIF0_ERIEU</name>
<dbReference type="Gene3D" id="2.60.20.10">
    <property type="entry name" value="Crystallins"/>
    <property type="match status" value="2"/>
</dbReference>
<evidence type="ECO:0000313" key="10">
    <source>
        <dbReference type="Proteomes" id="UP001652624"/>
    </source>
</evidence>
<dbReference type="SMART" id="SM00247">
    <property type="entry name" value="XTALbg"/>
    <property type="match status" value="2"/>
</dbReference>
<accession>A0ABM3XIF0</accession>
<keyword evidence="10" id="KW-1185">Reference proteome</keyword>
<feature type="domain" description="Beta/gamma crystallin 'Greek key'" evidence="9">
    <location>
        <begin position="230"/>
        <end position="272"/>
    </location>
</feature>
<dbReference type="PANTHER" id="PTHR11818:SF13">
    <property type="entry name" value="BETA-CRYSTALLIN B3"/>
    <property type="match status" value="1"/>
</dbReference>
<dbReference type="PROSITE" id="PS50915">
    <property type="entry name" value="CRYSTALLIN_BETA_GAMMA"/>
    <property type="match status" value="3"/>
</dbReference>
<evidence type="ECO:0000256" key="4">
    <source>
        <dbReference type="ARBA" id="ARBA00022613"/>
    </source>
</evidence>
<protein>
    <recommendedName>
        <fullName evidence="3">Beta-crystallin B3</fullName>
    </recommendedName>
    <alternativeName>
        <fullName evidence="7">Beta-B3 crystallin</fullName>
    </alternativeName>
</protein>
<dbReference type="RefSeq" id="XP_060048589.1">
    <property type="nucleotide sequence ID" value="XM_060192606.1"/>
</dbReference>
<dbReference type="SUPFAM" id="SSF49695">
    <property type="entry name" value="gamma-Crystallin-like"/>
    <property type="match status" value="1"/>
</dbReference>
<feature type="compositionally biased region" description="Low complexity" evidence="8">
    <location>
        <begin position="16"/>
        <end position="25"/>
    </location>
</feature>
<feature type="domain" description="Beta/gamma crystallin 'Greek key'" evidence="9">
    <location>
        <begin position="98"/>
        <end position="137"/>
    </location>
</feature>
<reference evidence="11" key="1">
    <citation type="submission" date="2025-08" db="UniProtKB">
        <authorList>
            <consortium name="RefSeq"/>
        </authorList>
    </citation>
    <scope>IDENTIFICATION</scope>
</reference>
<sequence>MVTCVLSSGAPPPGPSRAASSQAKSLSQLGNQRKWHISSTLTPSCPGPGVPCVATREGRLVQVCSGAARLGAGPGQRPAASNLPSPGAWRPELRALSLQVTVYEMENFQGKRCELSAECPDLTDGLLEKVGSIQVESGPWLAFDRRAFRGEQFILEKGDYPRWDAWSSSQHSDSLMSLRPLHVDGPDHKLHLFENAAFGGRKMEIIDDDVPSLWAHGFQDRVASARALSGTWVGYEFPGYRGRQFVLERGEYRHWNEWGSSQPQMQAVRRIRDQKWHKRGSFLSS</sequence>
<keyword evidence="4" id="KW-0273">Eye lens protein</keyword>
<dbReference type="PANTHER" id="PTHR11818">
    <property type="entry name" value="BETA/GAMMA CRYSTALLIN"/>
    <property type="match status" value="1"/>
</dbReference>
<dbReference type="Pfam" id="PF00030">
    <property type="entry name" value="Crystall"/>
    <property type="match status" value="2"/>
</dbReference>
<dbReference type="PRINTS" id="PR01367">
    <property type="entry name" value="BGCRYSTALLIN"/>
</dbReference>
<keyword evidence="5" id="KW-0677">Repeat</keyword>
<evidence type="ECO:0000256" key="7">
    <source>
        <dbReference type="ARBA" id="ARBA00032629"/>
    </source>
</evidence>
<dbReference type="InterPro" id="IPR011024">
    <property type="entry name" value="G_crystallin-like"/>
</dbReference>
<evidence type="ECO:0000256" key="2">
    <source>
        <dbReference type="ARBA" id="ARBA00009646"/>
    </source>
</evidence>
<feature type="region of interest" description="Disordered" evidence="8">
    <location>
        <begin position="1"/>
        <end position="25"/>
    </location>
</feature>
<comment type="similarity">
    <text evidence="2">Belongs to the beta/gamma-crystallin family.</text>
</comment>
<dbReference type="InterPro" id="IPR001064">
    <property type="entry name" value="Beta/gamma_crystallin"/>
</dbReference>
<evidence type="ECO:0000256" key="5">
    <source>
        <dbReference type="ARBA" id="ARBA00022737"/>
    </source>
</evidence>
<dbReference type="Proteomes" id="UP001652624">
    <property type="component" value="Chromosome 6"/>
</dbReference>
<dbReference type="GeneID" id="103115483"/>
<evidence type="ECO:0000313" key="11">
    <source>
        <dbReference type="RefSeq" id="XP_060048589.1"/>
    </source>
</evidence>
<evidence type="ECO:0000256" key="3">
    <source>
        <dbReference type="ARBA" id="ARBA00019518"/>
    </source>
</evidence>
<proteinExistence type="inferred from homology"/>
<dbReference type="InterPro" id="IPR050252">
    <property type="entry name" value="Beta/Gamma-Crystallin"/>
</dbReference>
<evidence type="ECO:0000256" key="1">
    <source>
        <dbReference type="ARBA" id="ARBA00003689"/>
    </source>
</evidence>
<gene>
    <name evidence="11" type="primary">CRYBB3</name>
</gene>
<evidence type="ECO:0000256" key="6">
    <source>
        <dbReference type="ARBA" id="ARBA00025922"/>
    </source>
</evidence>
<comment type="function">
    <text evidence="1">Crystallins are the dominant structural components of the vertebrate eye lens.</text>
</comment>
<evidence type="ECO:0000259" key="9">
    <source>
        <dbReference type="PROSITE" id="PS50915"/>
    </source>
</evidence>